<gene>
    <name evidence="3" type="ORF">P6N53_13160</name>
</gene>
<feature type="domain" description="Peptidase M24" evidence="1">
    <location>
        <begin position="147"/>
        <end position="349"/>
    </location>
</feature>
<organism evidence="3 4">
    <name type="scientific">Desulforamulus aquiferis</name>
    <dbReference type="NCBI Taxonomy" id="1397668"/>
    <lineage>
        <taxon>Bacteria</taxon>
        <taxon>Bacillati</taxon>
        <taxon>Bacillota</taxon>
        <taxon>Clostridia</taxon>
        <taxon>Eubacteriales</taxon>
        <taxon>Peptococcaceae</taxon>
        <taxon>Desulforamulus</taxon>
    </lineage>
</organism>
<feature type="domain" description="Creatinase N-terminal" evidence="2">
    <location>
        <begin position="7"/>
        <end position="138"/>
    </location>
</feature>
<dbReference type="PANTHER" id="PTHR46112">
    <property type="entry name" value="AMINOPEPTIDASE"/>
    <property type="match status" value="1"/>
</dbReference>
<dbReference type="RefSeq" id="WP_304543856.1">
    <property type="nucleotide sequence ID" value="NZ_JARPTC010000019.1"/>
</dbReference>
<evidence type="ECO:0000259" key="1">
    <source>
        <dbReference type="Pfam" id="PF00557"/>
    </source>
</evidence>
<reference evidence="3" key="1">
    <citation type="journal article" date="2023" name="J. Hazard. Mater.">
        <title>Anaerobic biodegradation of pyrene and benzo[a]pyrene by a new sulfate-reducing Desulforamulus aquiferis strain DSA.</title>
        <authorList>
            <person name="Zhang Z."/>
            <person name="Sun J."/>
            <person name="Gong X."/>
            <person name="Wang C."/>
            <person name="Wang H."/>
        </authorList>
    </citation>
    <scope>NUCLEOTIDE SEQUENCE</scope>
    <source>
        <strain evidence="3">DSA</strain>
    </source>
</reference>
<accession>A0AAW7ZFZ2</accession>
<dbReference type="Pfam" id="PF01321">
    <property type="entry name" value="Creatinase_N"/>
    <property type="match status" value="1"/>
</dbReference>
<dbReference type="Proteomes" id="UP001172911">
    <property type="component" value="Unassembled WGS sequence"/>
</dbReference>
<comment type="caution">
    <text evidence="3">The sequence shown here is derived from an EMBL/GenBank/DDBJ whole genome shotgun (WGS) entry which is preliminary data.</text>
</comment>
<dbReference type="Gene3D" id="3.90.230.10">
    <property type="entry name" value="Creatinase/methionine aminopeptidase superfamily"/>
    <property type="match status" value="1"/>
</dbReference>
<dbReference type="Gene3D" id="3.40.350.10">
    <property type="entry name" value="Creatinase/prolidase N-terminal domain"/>
    <property type="match status" value="1"/>
</dbReference>
<dbReference type="InterPro" id="IPR000587">
    <property type="entry name" value="Creatinase_N"/>
</dbReference>
<dbReference type="AlphaFoldDB" id="A0AAW7ZFZ2"/>
<protein>
    <submittedName>
        <fullName evidence="3">Xaa-Pro peptidase family protein</fullName>
    </submittedName>
</protein>
<dbReference type="InterPro" id="IPR036005">
    <property type="entry name" value="Creatinase/aminopeptidase-like"/>
</dbReference>
<sequence length="366" mass="40798">MYNLIERILRTQQALHNTDIDLLLIVGRENLIYFSGITQMECMAIIIPKEGEANVITLWLDVDYVEQQSGLKTFGYVFPKENLATKVIEQIKNYGINKPVIGFEKYFVDISIYEALRSSFPTGRFVSAAEMLYKIRSIKDQQEVFNIRKAAKAACSGVDAAIKAIRTGVSELDILAEAEYAMLKDGSNGSPFRPQIVSGERTLLTHPSSSRKKINNGEIVVVHLGATYEGYCAKICRTVAIGDIPQEQEKIYYILKEAQEKSINSLAPGITAGEVDGAARRVIELAGYQQHFIDIIGYGVGLRQSEFYPTIGKGRNDTIDVNMVVDLLLPTIFLKGVGGPRITDIIHVGEEQNEILTDYPRQLVRL</sequence>
<dbReference type="Pfam" id="PF00557">
    <property type="entry name" value="Peptidase_M24"/>
    <property type="match status" value="1"/>
</dbReference>
<dbReference type="SUPFAM" id="SSF53092">
    <property type="entry name" value="Creatinase/prolidase N-terminal domain"/>
    <property type="match status" value="1"/>
</dbReference>
<name>A0AAW7ZFZ2_9FIRM</name>
<dbReference type="InterPro" id="IPR050659">
    <property type="entry name" value="Peptidase_M24B"/>
</dbReference>
<evidence type="ECO:0000313" key="4">
    <source>
        <dbReference type="Proteomes" id="UP001172911"/>
    </source>
</evidence>
<dbReference type="PANTHER" id="PTHR46112:SF2">
    <property type="entry name" value="XAA-PRO AMINOPEPTIDASE P-RELATED"/>
    <property type="match status" value="1"/>
</dbReference>
<proteinExistence type="predicted"/>
<evidence type="ECO:0000259" key="2">
    <source>
        <dbReference type="Pfam" id="PF01321"/>
    </source>
</evidence>
<dbReference type="InterPro" id="IPR000994">
    <property type="entry name" value="Pept_M24"/>
</dbReference>
<dbReference type="SUPFAM" id="SSF55920">
    <property type="entry name" value="Creatinase/aminopeptidase"/>
    <property type="match status" value="1"/>
</dbReference>
<keyword evidence="4" id="KW-1185">Reference proteome</keyword>
<dbReference type="EMBL" id="JARPTC010000019">
    <property type="protein sequence ID" value="MDO7788173.1"/>
    <property type="molecule type" value="Genomic_DNA"/>
</dbReference>
<reference evidence="3" key="2">
    <citation type="submission" date="2023-03" db="EMBL/GenBank/DDBJ databases">
        <authorList>
            <person name="Zhang Z."/>
        </authorList>
    </citation>
    <scope>NUCLEOTIDE SEQUENCE</scope>
    <source>
        <strain evidence="3">DSA</strain>
    </source>
</reference>
<dbReference type="InterPro" id="IPR029149">
    <property type="entry name" value="Creatin/AminoP/Spt16_N"/>
</dbReference>
<evidence type="ECO:0000313" key="3">
    <source>
        <dbReference type="EMBL" id="MDO7788173.1"/>
    </source>
</evidence>